<name>A0A4S3JAQ4_9EURO</name>
<feature type="compositionally biased region" description="Polar residues" evidence="1">
    <location>
        <begin position="1"/>
        <end position="18"/>
    </location>
</feature>
<dbReference type="VEuPathDB" id="FungiDB:EYZ11_008415"/>
<dbReference type="AlphaFoldDB" id="A0A4S3JAQ4"/>
<dbReference type="EMBL" id="SOSA01000358">
    <property type="protein sequence ID" value="THC92120.1"/>
    <property type="molecule type" value="Genomic_DNA"/>
</dbReference>
<reference evidence="2 3" key="1">
    <citation type="submission" date="2019-03" db="EMBL/GenBank/DDBJ databases">
        <title>The genome sequence of a newly discovered highly antifungal drug resistant Aspergillus species, Aspergillus tanneri NIH 1004.</title>
        <authorList>
            <person name="Mounaud S."/>
            <person name="Singh I."/>
            <person name="Joardar V."/>
            <person name="Pakala S."/>
            <person name="Pakala S."/>
            <person name="Venepally P."/>
            <person name="Hoover J."/>
            <person name="Nierman W."/>
            <person name="Chung J."/>
            <person name="Losada L."/>
        </authorList>
    </citation>
    <scope>NUCLEOTIDE SEQUENCE [LARGE SCALE GENOMIC DNA]</scope>
    <source>
        <strain evidence="2 3">NIH1004</strain>
    </source>
</reference>
<keyword evidence="3" id="KW-1185">Reference proteome</keyword>
<sequence>MSDYIQAQITSKRQNPARQQHEWRSMGKHVWPTDQAASSMESSGRFSQSYVDEKAIEKQTAVGTED</sequence>
<feature type="compositionally biased region" description="Polar residues" evidence="1">
    <location>
        <begin position="35"/>
        <end position="50"/>
    </location>
</feature>
<proteinExistence type="predicted"/>
<dbReference type="Proteomes" id="UP000308092">
    <property type="component" value="Unassembled WGS sequence"/>
</dbReference>
<accession>A0A4S3JAQ4</accession>
<evidence type="ECO:0000313" key="3">
    <source>
        <dbReference type="Proteomes" id="UP000308092"/>
    </source>
</evidence>
<gene>
    <name evidence="2" type="ORF">EYZ11_008415</name>
</gene>
<organism evidence="2 3">
    <name type="scientific">Aspergillus tanneri</name>
    <dbReference type="NCBI Taxonomy" id="1220188"/>
    <lineage>
        <taxon>Eukaryota</taxon>
        <taxon>Fungi</taxon>
        <taxon>Dikarya</taxon>
        <taxon>Ascomycota</taxon>
        <taxon>Pezizomycotina</taxon>
        <taxon>Eurotiomycetes</taxon>
        <taxon>Eurotiomycetidae</taxon>
        <taxon>Eurotiales</taxon>
        <taxon>Aspergillaceae</taxon>
        <taxon>Aspergillus</taxon>
        <taxon>Aspergillus subgen. Circumdati</taxon>
    </lineage>
</organism>
<protein>
    <submittedName>
        <fullName evidence="2">Uncharacterized protein</fullName>
    </submittedName>
</protein>
<feature type="region of interest" description="Disordered" evidence="1">
    <location>
        <begin position="1"/>
        <end position="20"/>
    </location>
</feature>
<comment type="caution">
    <text evidence="2">The sequence shown here is derived from an EMBL/GenBank/DDBJ whole genome shotgun (WGS) entry which is preliminary data.</text>
</comment>
<evidence type="ECO:0000256" key="1">
    <source>
        <dbReference type="SAM" id="MobiDB-lite"/>
    </source>
</evidence>
<evidence type="ECO:0000313" key="2">
    <source>
        <dbReference type="EMBL" id="THC92120.1"/>
    </source>
</evidence>
<feature type="region of interest" description="Disordered" evidence="1">
    <location>
        <begin position="25"/>
        <end position="66"/>
    </location>
</feature>